<keyword evidence="5" id="KW-0472">Membrane</keyword>
<dbReference type="PANTHER" id="PTHR21659:SF42">
    <property type="entry name" value="UPF0057 MEMBRANE PROTEIN ZK632.10-RELATED"/>
    <property type="match status" value="1"/>
</dbReference>
<feature type="region of interest" description="Disordered" evidence="6">
    <location>
        <begin position="97"/>
        <end position="131"/>
    </location>
</feature>
<name>A0ABR4E2N5_9PEZI</name>
<protein>
    <recommendedName>
        <fullName evidence="10">Plasma membrane proteolipid 3</fullName>
    </recommendedName>
</protein>
<comment type="caution">
    <text evidence="8">The sequence shown here is derived from an EMBL/GenBank/DDBJ whole genome shotgun (WGS) entry which is preliminary data.</text>
</comment>
<proteinExistence type="inferred from homology"/>
<gene>
    <name evidence="8" type="ORF">FJTKL_00488</name>
</gene>
<dbReference type="EMBL" id="JBAWTH010000109">
    <property type="protein sequence ID" value="KAL2276674.1"/>
    <property type="molecule type" value="Genomic_DNA"/>
</dbReference>
<comment type="similarity">
    <text evidence="2">Belongs to the UPF0057 (PMP3) family.</text>
</comment>
<accession>A0ABR4E2N5</accession>
<keyword evidence="3" id="KW-0812">Transmembrane</keyword>
<evidence type="ECO:0000256" key="3">
    <source>
        <dbReference type="ARBA" id="ARBA00022692"/>
    </source>
</evidence>
<dbReference type="InterPro" id="IPR000612">
    <property type="entry name" value="PMP3"/>
</dbReference>
<evidence type="ECO:0000313" key="9">
    <source>
        <dbReference type="Proteomes" id="UP001600888"/>
    </source>
</evidence>
<keyword evidence="9" id="KW-1185">Reference proteome</keyword>
<evidence type="ECO:0000313" key="8">
    <source>
        <dbReference type="EMBL" id="KAL2276674.1"/>
    </source>
</evidence>
<evidence type="ECO:0000256" key="1">
    <source>
        <dbReference type="ARBA" id="ARBA00004370"/>
    </source>
</evidence>
<feature type="chain" id="PRO_5046145902" description="Plasma membrane proteolipid 3" evidence="7">
    <location>
        <begin position="24"/>
        <end position="131"/>
    </location>
</feature>
<dbReference type="Pfam" id="PF01679">
    <property type="entry name" value="Pmp3"/>
    <property type="match status" value="1"/>
</dbReference>
<dbReference type="PROSITE" id="PS01309">
    <property type="entry name" value="UPF0057"/>
    <property type="match status" value="1"/>
</dbReference>
<sequence>MASAASAVLLIIVTLFFPPVGVALVAGCGADVLINICLTLLGYVHSINPTFPTQTTNSAAPQLTQTPINRYIPGHIHAFYILYVYYSRADRPTTERAPGIYSERVQNGGHSHGHPAGGYGTINNPPPPHGA</sequence>
<evidence type="ECO:0000256" key="5">
    <source>
        <dbReference type="ARBA" id="ARBA00023136"/>
    </source>
</evidence>
<evidence type="ECO:0008006" key="10">
    <source>
        <dbReference type="Google" id="ProtNLM"/>
    </source>
</evidence>
<organism evidence="8 9">
    <name type="scientific">Diaporthe vaccinii</name>
    <dbReference type="NCBI Taxonomy" id="105482"/>
    <lineage>
        <taxon>Eukaryota</taxon>
        <taxon>Fungi</taxon>
        <taxon>Dikarya</taxon>
        <taxon>Ascomycota</taxon>
        <taxon>Pezizomycotina</taxon>
        <taxon>Sordariomycetes</taxon>
        <taxon>Sordariomycetidae</taxon>
        <taxon>Diaporthales</taxon>
        <taxon>Diaporthaceae</taxon>
        <taxon>Diaporthe</taxon>
        <taxon>Diaporthe eres species complex</taxon>
    </lineage>
</organism>
<feature type="signal peptide" evidence="7">
    <location>
        <begin position="1"/>
        <end position="23"/>
    </location>
</feature>
<keyword evidence="4" id="KW-1133">Transmembrane helix</keyword>
<evidence type="ECO:0000256" key="2">
    <source>
        <dbReference type="ARBA" id="ARBA00009530"/>
    </source>
</evidence>
<dbReference type="PANTHER" id="PTHR21659">
    <property type="entry name" value="HYDROPHOBIC PROTEIN RCI2 LOW TEMPERATURE AND SALT RESPONSIVE PROTEIN LTI6 -RELATED"/>
    <property type="match status" value="1"/>
</dbReference>
<dbReference type="Proteomes" id="UP001600888">
    <property type="component" value="Unassembled WGS sequence"/>
</dbReference>
<keyword evidence="7" id="KW-0732">Signal</keyword>
<evidence type="ECO:0000256" key="7">
    <source>
        <dbReference type="SAM" id="SignalP"/>
    </source>
</evidence>
<evidence type="ECO:0000256" key="4">
    <source>
        <dbReference type="ARBA" id="ARBA00022989"/>
    </source>
</evidence>
<reference evidence="8 9" key="1">
    <citation type="submission" date="2024-03" db="EMBL/GenBank/DDBJ databases">
        <title>A high-quality draft genome sequence of Diaporthe vaccinii, a causative agent of upright dieback and viscid rot disease in cranberry plants.</title>
        <authorList>
            <person name="Sarrasin M."/>
            <person name="Lang B.F."/>
            <person name="Burger G."/>
        </authorList>
    </citation>
    <scope>NUCLEOTIDE SEQUENCE [LARGE SCALE GENOMIC DNA]</scope>
    <source>
        <strain evidence="8 9">IS7</strain>
    </source>
</reference>
<comment type="subcellular location">
    <subcellularLocation>
        <location evidence="1">Membrane</location>
    </subcellularLocation>
</comment>
<evidence type="ECO:0000256" key="6">
    <source>
        <dbReference type="SAM" id="MobiDB-lite"/>
    </source>
</evidence>